<dbReference type="Proteomes" id="UP000035909">
    <property type="component" value="Unassembled WGS sequence"/>
</dbReference>
<keyword evidence="4" id="KW-0472">Membrane</keyword>
<keyword evidence="3" id="KW-1133">Transmembrane helix</keyword>
<evidence type="ECO:0000256" key="2">
    <source>
        <dbReference type="ARBA" id="ARBA00022692"/>
    </source>
</evidence>
<dbReference type="RefSeq" id="WP_047883663.1">
    <property type="nucleotide sequence ID" value="NZ_CP071325.1"/>
</dbReference>
<feature type="domain" description="Translocation and assembly module TamB C-terminal" evidence="5">
    <location>
        <begin position="910"/>
        <end position="1245"/>
    </location>
</feature>
<evidence type="ECO:0000256" key="4">
    <source>
        <dbReference type="ARBA" id="ARBA00023136"/>
    </source>
</evidence>
<dbReference type="PANTHER" id="PTHR36985">
    <property type="entry name" value="TRANSLOCATION AND ASSEMBLY MODULE SUBUNIT TAMB"/>
    <property type="match status" value="1"/>
</dbReference>
<protein>
    <recommendedName>
        <fullName evidence="5">Translocation and assembly module TamB C-terminal domain-containing protein</fullName>
    </recommendedName>
</protein>
<name>A0A0J1HHQ1_9GAMM</name>
<dbReference type="Pfam" id="PF04357">
    <property type="entry name" value="TamB"/>
    <property type="match status" value="1"/>
</dbReference>
<dbReference type="OrthoDB" id="5555605at2"/>
<reference evidence="6 7" key="1">
    <citation type="submission" date="2015-05" db="EMBL/GenBank/DDBJ databases">
        <title>Photobacterium galathea sp. nov.</title>
        <authorList>
            <person name="Machado H."/>
            <person name="Gram L."/>
        </authorList>
    </citation>
    <scope>NUCLEOTIDE SEQUENCE [LARGE SCALE GENOMIC DNA]</scope>
    <source>
        <strain evidence="6 7">DSM 22954</strain>
    </source>
</reference>
<dbReference type="GO" id="GO:0005886">
    <property type="term" value="C:plasma membrane"/>
    <property type="evidence" value="ECO:0007669"/>
    <property type="project" value="InterPro"/>
</dbReference>
<accession>A0A0J1HHQ1</accession>
<evidence type="ECO:0000256" key="3">
    <source>
        <dbReference type="ARBA" id="ARBA00022989"/>
    </source>
</evidence>
<dbReference type="AlphaFoldDB" id="A0A0J1HHQ1"/>
<organism evidence="6 7">
    <name type="scientific">Photobacterium ganghwense</name>
    <dbReference type="NCBI Taxonomy" id="320778"/>
    <lineage>
        <taxon>Bacteria</taxon>
        <taxon>Pseudomonadati</taxon>
        <taxon>Pseudomonadota</taxon>
        <taxon>Gammaproteobacteria</taxon>
        <taxon>Vibrionales</taxon>
        <taxon>Vibrionaceae</taxon>
        <taxon>Photobacterium</taxon>
    </lineage>
</organism>
<proteinExistence type="predicted"/>
<dbReference type="GO" id="GO:0009306">
    <property type="term" value="P:protein secretion"/>
    <property type="evidence" value="ECO:0007669"/>
    <property type="project" value="InterPro"/>
</dbReference>
<keyword evidence="7" id="KW-1185">Reference proteome</keyword>
<comment type="subcellular location">
    <subcellularLocation>
        <location evidence="1">Membrane</location>
        <topology evidence="1">Single-pass membrane protein</topology>
    </subcellularLocation>
</comment>
<dbReference type="GO" id="GO:0097347">
    <property type="term" value="C:TAM protein secretion complex"/>
    <property type="evidence" value="ECO:0007669"/>
    <property type="project" value="TreeGrafter"/>
</dbReference>
<comment type="caution">
    <text evidence="6">The sequence shown here is derived from an EMBL/GenBank/DDBJ whole genome shotgun (WGS) entry which is preliminary data.</text>
</comment>
<dbReference type="PATRIC" id="fig|320778.3.peg.573"/>
<evidence type="ECO:0000256" key="1">
    <source>
        <dbReference type="ARBA" id="ARBA00004167"/>
    </source>
</evidence>
<gene>
    <name evidence="6" type="ORF">ABT57_02670</name>
</gene>
<dbReference type="InterPro" id="IPR007452">
    <property type="entry name" value="TamB_C"/>
</dbReference>
<evidence type="ECO:0000259" key="5">
    <source>
        <dbReference type="Pfam" id="PF04357"/>
    </source>
</evidence>
<evidence type="ECO:0000313" key="7">
    <source>
        <dbReference type="Proteomes" id="UP000035909"/>
    </source>
</evidence>
<evidence type="ECO:0000313" key="6">
    <source>
        <dbReference type="EMBL" id="KLV11160.1"/>
    </source>
</evidence>
<keyword evidence="2" id="KW-0812">Transmembrane</keyword>
<sequence>MIWVKRLTLALLALLLVLVIAIAALLYTPAGIKVALWGAQKALPALSVGSSSGSLMKGFALEQVRYQDGALDLAVNRLGLTIDDGCLLTPAVCVKELAIDGTRFSMPEVPPPSEEEEPASEPVTTITLPLPISIDRIALNDVALDILGNKIAWDTFSTAAKMEGNQVTIMPTDWDGVSVSLAPAAENASAAAEIVEQSEPQPIVLPEVVIPLNIAVERFTVKSFSLEGEAPQKVELLDLVASTVGSEVQIDKLVLKAPQGTLDAKANVTLSGDYPLTLDAKLDVAMAPLAGHKLALKASGSAVKLGLDASLSGTIDALVKGQLSPLDPDLPFDVSVSSKNIQWPIDSDAEFTVKDTSLTAKGKLSGYSFSLKSNIDGKPMPAVKADLQGKGSLNDVALSRLMVETLGGTVSGSASASWKDLVNWQGELAFSHIQPGLEWPDVPGDISGKLKTSGGLTKQGGWYVELPALTVDGIVMDQRLDMKGELSASDRSGKGNLTFNTPGLSIKHGPNGLLAKGNLSDTWDMLAIIDAPNLAQSMPGLRGKVQGRVDVRGKMAEPDLALDLTGQALGWQDLANLEKLTIKGKVKPMPALDADLQVLASDGRFDTFNLANLALIFRGTEQRHELTLKMDAEPVSADLRLTGALNREQGWQGRLEKGEIDTEIGPWKLDRSTPIGYQFKTQLATVAAHCWKQDKSALCLSENLTAGASGRAKLAVNNFDFAIIKPFLPENVELQGALGAHVDATWAPNSAPFVQANIALPAGFVKQKSEPDGQPMMLGWDKVTLNAEVKQDVLNADWLIAVKDNGDLSGRARVTQLTGEQQIEANLKLDRFMLDFLQPLVADYDKFGGQIDANLNLSGPAMHPAVNGLVKVSKVQAIGRKVPLDIKNADITATFSGYQAQLNGKIVTPDGNLALAGDANWRDMANWATQLRVNGRELEVNMPPMLAVRVSPDLTIKAGPQQAEITGKVEIPWGRITVDQLPESAVAVSDDEILLTADLKPVEKESAMPFSVKTNVLVRIGDDVRLSAFGLKSNLVGDLNVRQNDKGPQVFGEVNLKDGTYRSFGQTLVIRKGQLLFNGPADQPYLSIEAIRDPENIEDDVIAGIRVTGPADNPKADIFSDPAMPQQNALSYILRGRDLDSESNSGDAMTMALISMGLAQGGQLVGNIGEAFGVQDLSLDTAGSGDDSQVTISGYIAPGLQVKYGVGIFNSIGEFTVRYRLMKDLYVEVVSGLDSAVDLLYQFEFN</sequence>
<dbReference type="EMBL" id="LDOU01000003">
    <property type="protein sequence ID" value="KLV11160.1"/>
    <property type="molecule type" value="Genomic_DNA"/>
</dbReference>
<dbReference type="STRING" id="320778.ABT57_02670"/>
<dbReference type="PANTHER" id="PTHR36985:SF1">
    <property type="entry name" value="TRANSLOCATION AND ASSEMBLY MODULE SUBUNIT TAMB"/>
    <property type="match status" value="1"/>
</dbReference>